<name>A0A5J4KW72_9ZZZZ</name>
<sequence>MTFFIIYSPPFFKDSPIFGIVLYTNYMPTKKHPVPGLRHQA</sequence>
<dbReference type="EMBL" id="BLAB01000001">
    <property type="protein sequence ID" value="GER93474.1"/>
    <property type="molecule type" value="Genomic_DNA"/>
</dbReference>
<gene>
    <name evidence="1" type="ORF">A45J_1215</name>
</gene>
<comment type="caution">
    <text evidence="1">The sequence shown here is derived from an EMBL/GenBank/DDBJ whole genome shotgun (WGS) entry which is preliminary data.</text>
</comment>
<dbReference type="AlphaFoldDB" id="A0A5J4KW72"/>
<evidence type="ECO:0000313" key="1">
    <source>
        <dbReference type="EMBL" id="GER93474.1"/>
    </source>
</evidence>
<proteinExistence type="predicted"/>
<reference evidence="1" key="1">
    <citation type="submission" date="2019-10" db="EMBL/GenBank/DDBJ databases">
        <title>Metagenomic sequencing of thiosulfate-disproportionating enrichment culture.</title>
        <authorList>
            <person name="Umezawa K."/>
            <person name="Kojima H."/>
            <person name="Fukui M."/>
        </authorList>
    </citation>
    <scope>NUCLEOTIDE SEQUENCE</scope>
    <source>
        <strain evidence="1">45J</strain>
    </source>
</reference>
<protein>
    <submittedName>
        <fullName evidence="1">Uncharacterized protein</fullName>
    </submittedName>
</protein>
<organism evidence="1">
    <name type="scientific">hot springs metagenome</name>
    <dbReference type="NCBI Taxonomy" id="433727"/>
    <lineage>
        <taxon>unclassified sequences</taxon>
        <taxon>metagenomes</taxon>
        <taxon>ecological metagenomes</taxon>
    </lineage>
</organism>
<accession>A0A5J4KW72</accession>